<name>A0A8E0RY18_9TREM</name>
<accession>A0A8E0RY18</accession>
<dbReference type="Gene3D" id="3.40.50.720">
    <property type="entry name" value="NAD(P)-binding Rossmann-like Domain"/>
    <property type="match status" value="1"/>
</dbReference>
<dbReference type="Proteomes" id="UP000728185">
    <property type="component" value="Unassembled WGS sequence"/>
</dbReference>
<organism evidence="1 2">
    <name type="scientific">Fasciolopsis buskii</name>
    <dbReference type="NCBI Taxonomy" id="27845"/>
    <lineage>
        <taxon>Eukaryota</taxon>
        <taxon>Metazoa</taxon>
        <taxon>Spiralia</taxon>
        <taxon>Lophotrochozoa</taxon>
        <taxon>Platyhelminthes</taxon>
        <taxon>Trematoda</taxon>
        <taxon>Digenea</taxon>
        <taxon>Plagiorchiida</taxon>
        <taxon>Echinostomata</taxon>
        <taxon>Echinostomatoidea</taxon>
        <taxon>Fasciolidae</taxon>
        <taxon>Fasciolopsis</taxon>
    </lineage>
</organism>
<reference evidence="1" key="1">
    <citation type="submission" date="2019-05" db="EMBL/GenBank/DDBJ databases">
        <title>Annotation for the trematode Fasciolopsis buski.</title>
        <authorList>
            <person name="Choi Y.-J."/>
        </authorList>
    </citation>
    <scope>NUCLEOTIDE SEQUENCE</scope>
    <source>
        <strain evidence="1">HT</strain>
        <tissue evidence="1">Whole worm</tissue>
    </source>
</reference>
<dbReference type="GO" id="GO:0008641">
    <property type="term" value="F:ubiquitin-like modifier activating enzyme activity"/>
    <property type="evidence" value="ECO:0007669"/>
    <property type="project" value="InterPro"/>
</dbReference>
<evidence type="ECO:0000313" key="1">
    <source>
        <dbReference type="EMBL" id="KAA0195985.1"/>
    </source>
</evidence>
<proteinExistence type="predicted"/>
<keyword evidence="2" id="KW-1185">Reference proteome</keyword>
<dbReference type="SUPFAM" id="SSF69572">
    <property type="entry name" value="Activating enzymes of the ubiquitin-like proteins"/>
    <property type="match status" value="1"/>
</dbReference>
<dbReference type="Gene3D" id="1.10.10.2660">
    <property type="entry name" value="Ubiquitin-activating enzyme E1, SCCH domain"/>
    <property type="match status" value="1"/>
</dbReference>
<protein>
    <submittedName>
        <fullName evidence="1">Ubiquitin modifier-activating enzyme 6</fullName>
    </submittedName>
</protein>
<dbReference type="InterPro" id="IPR035985">
    <property type="entry name" value="Ubiquitin-activating_enz"/>
</dbReference>
<dbReference type="OrthoDB" id="6244113at2759"/>
<gene>
    <name evidence="1" type="ORF">FBUS_10299</name>
</gene>
<sequence>MYGIPVTARHEVRRIAGRIVPAIATTTAAVAGLVSLELVKLIAARVRPDFGPDTSSTVTKSPHGGADARNAFLNLALPLILLSEPGPCARTRLPNGTEFTLWDVWVIPTPTDWESYRLSELITDLKVSGSSLFDLLSYDCKSHIFVLSQYVVTMKRAY</sequence>
<dbReference type="EMBL" id="LUCM01003310">
    <property type="protein sequence ID" value="KAA0195985.1"/>
    <property type="molecule type" value="Genomic_DNA"/>
</dbReference>
<dbReference type="AlphaFoldDB" id="A0A8E0RY18"/>
<evidence type="ECO:0000313" key="2">
    <source>
        <dbReference type="Proteomes" id="UP000728185"/>
    </source>
</evidence>
<dbReference type="InterPro" id="IPR042063">
    <property type="entry name" value="Ubi_acti_E1_SCCH"/>
</dbReference>
<comment type="caution">
    <text evidence="1">The sequence shown here is derived from an EMBL/GenBank/DDBJ whole genome shotgun (WGS) entry which is preliminary data.</text>
</comment>